<feature type="signal peptide" evidence="19">
    <location>
        <begin position="1"/>
        <end position="24"/>
    </location>
</feature>
<keyword evidence="7 18" id="KW-0812">Transmembrane</keyword>
<dbReference type="PANTHER" id="PTHR45974">
    <property type="entry name" value="RECEPTOR-LIKE PROTEIN 55"/>
    <property type="match status" value="1"/>
</dbReference>
<reference evidence="21" key="1">
    <citation type="submission" date="2020-02" db="EMBL/GenBank/DDBJ databases">
        <authorList>
            <person name="Scholz U."/>
            <person name="Mascher M."/>
            <person name="Fiebig A."/>
        </authorList>
    </citation>
    <scope>NUCLEOTIDE SEQUENCE</scope>
</reference>
<keyword evidence="16" id="KW-0325">Glycoprotein</keyword>
<evidence type="ECO:0000256" key="9">
    <source>
        <dbReference type="ARBA" id="ARBA00022737"/>
    </source>
</evidence>
<dbReference type="GO" id="GO:0004674">
    <property type="term" value="F:protein serine/threonine kinase activity"/>
    <property type="evidence" value="ECO:0007669"/>
    <property type="project" value="UniProtKB-KW"/>
</dbReference>
<dbReference type="Gene3D" id="3.30.200.20">
    <property type="entry name" value="Phosphorylase Kinase, domain 1"/>
    <property type="match status" value="1"/>
</dbReference>
<dbReference type="InterPro" id="IPR000719">
    <property type="entry name" value="Prot_kinase_dom"/>
</dbReference>
<evidence type="ECO:0000256" key="12">
    <source>
        <dbReference type="ARBA" id="ARBA00022840"/>
    </source>
</evidence>
<keyword evidence="12 17" id="KW-0067">ATP-binding</keyword>
<dbReference type="GO" id="GO:0005524">
    <property type="term" value="F:ATP binding"/>
    <property type="evidence" value="ECO:0007669"/>
    <property type="project" value="UniProtKB-UniRule"/>
</dbReference>
<dbReference type="SUPFAM" id="SSF52058">
    <property type="entry name" value="L domain-like"/>
    <property type="match status" value="1"/>
</dbReference>
<dbReference type="FunFam" id="3.30.200.20:FF:000328">
    <property type="entry name" value="Leucine-rich repeat protein kinase family protein"/>
    <property type="match status" value="1"/>
</dbReference>
<dbReference type="FunFam" id="3.80.10.10:FF:000830">
    <property type="entry name" value="Predicted protein"/>
    <property type="match status" value="1"/>
</dbReference>
<evidence type="ECO:0000256" key="4">
    <source>
        <dbReference type="ARBA" id="ARBA00022527"/>
    </source>
</evidence>
<dbReference type="InterPro" id="IPR017441">
    <property type="entry name" value="Protein_kinase_ATP_BS"/>
</dbReference>
<dbReference type="SUPFAM" id="SSF56112">
    <property type="entry name" value="Protein kinase-like (PK-like)"/>
    <property type="match status" value="1"/>
</dbReference>
<sequence>MASAMAPAMLLLMFCVVGFGIVSATTDPGDAAVLRNLRQIWKNTPPNWGESDDPCGAPWDGIACNNSRVVKLTMVSVGLEGTLSDDIGQLADLQLLDLSYNINLTGRIPSSIGNLQKLETLSLPGCNFGGSIPTEIGNIQKLKFLALNSNNLTGGIPPSLGSLPHLDWLDLGDNHLTGPIPVSSGSTPGLDQLHQTRHFHFNKNQLSGNIPESLFNSNMTLIHILFDGNNFTGGIPASIGLLPSLTVLRLDRNALSGAVPSNIRNLTLVRELNLANNALTGDIPDLTGMTTLNYVDLSNNLFTASVAPSWFSNLRSLTVLVMQYGGLVGGVPTELFRFPRLQELILRNNKFNGTVDMGTSVGSELQLVDLRGNVITGVQNELQLAGGALRLTGNPVCNAQIEDKDFCKSEVETAKYSTVSNCNNNACTEGQGVRPRTCDCGHPYAGTLIFRGPLFRDLRNSTRFQSLERELRDKLNLGEDSVSLQDPFFDVDEYLQVHLELFPSDGKFFNRTEVQRLGSALSTQEFKPHEDDWGPYVFKGEVYRFDGKQTVSDGNRKKFSGAVVAGIAAGCGALLIGLIAVGIYAVRERRVAERARRITNPFAHWATDDAEAGSAPQLNGVTFFSFNEVKNCTDNFSEDNEIGAGGYGQVYKGKLPNGQLVAIKRAKQGSMQGALEFKTEIELLSRVHHMNLVRLVGFCFEKGEQMLIYEYIPYGTLAESLSGKVGIQLSWLHRLRIALGSARGLAYLHELADPPIIHRDVKTANILLDERLTAKVADFGLSKLVSDAEHDNVSTAVKGTLGYLDPEYFATHQLTDKSDVYSFGVVMLELITGKKPIEKNRYIVREVRVALESRDGLKGVIDPVIRDTPNLVGLAKFVDLAMQCVEHFSADRPTMREVVKEIESILDNDGIDSRSTSMVSSFADFGAAADAARRRHSESLSSLELSSNAFDSSAAVYILPPIVEPK</sequence>
<dbReference type="PROSITE" id="PS00108">
    <property type="entry name" value="PROTEIN_KINASE_ST"/>
    <property type="match status" value="1"/>
</dbReference>
<dbReference type="InterPro" id="IPR032675">
    <property type="entry name" value="LRR_dom_sf"/>
</dbReference>
<comment type="subcellular location">
    <subcellularLocation>
        <location evidence="1">Cell membrane</location>
        <topology evidence="1">Single-pass membrane protein</topology>
    </subcellularLocation>
    <subcellularLocation>
        <location evidence="2">Membrane</location>
        <topology evidence="2">Single-pass type I membrane protein</topology>
    </subcellularLocation>
</comment>
<dbReference type="InterPro" id="IPR011009">
    <property type="entry name" value="Kinase-like_dom_sf"/>
</dbReference>
<dbReference type="Gene3D" id="3.80.10.10">
    <property type="entry name" value="Ribonuclease Inhibitor"/>
    <property type="match status" value="3"/>
</dbReference>
<evidence type="ECO:0000256" key="17">
    <source>
        <dbReference type="PROSITE-ProRule" id="PRU10141"/>
    </source>
</evidence>
<keyword evidence="8 19" id="KW-0732">Signal</keyword>
<keyword evidence="6" id="KW-0808">Transferase</keyword>
<evidence type="ECO:0000256" key="10">
    <source>
        <dbReference type="ARBA" id="ARBA00022741"/>
    </source>
</evidence>
<name>A0A7I8JYV0_SPIIN</name>
<dbReference type="GO" id="GO:0005886">
    <property type="term" value="C:plasma membrane"/>
    <property type="evidence" value="ECO:0007669"/>
    <property type="project" value="UniProtKB-SubCell"/>
</dbReference>
<accession>A0A7I8JYV0</accession>
<feature type="chain" id="PRO_5029620490" description="non-specific serine/threonine protein kinase" evidence="19">
    <location>
        <begin position="25"/>
        <end position="966"/>
    </location>
</feature>
<keyword evidence="15" id="KW-0675">Receptor</keyword>
<organism evidence="21 22">
    <name type="scientific">Spirodela intermedia</name>
    <name type="common">Intermediate duckweed</name>
    <dbReference type="NCBI Taxonomy" id="51605"/>
    <lineage>
        <taxon>Eukaryota</taxon>
        <taxon>Viridiplantae</taxon>
        <taxon>Streptophyta</taxon>
        <taxon>Embryophyta</taxon>
        <taxon>Tracheophyta</taxon>
        <taxon>Spermatophyta</taxon>
        <taxon>Magnoliopsida</taxon>
        <taxon>Liliopsida</taxon>
        <taxon>Araceae</taxon>
        <taxon>Lemnoideae</taxon>
        <taxon>Spirodela</taxon>
    </lineage>
</organism>
<keyword evidence="11" id="KW-0418">Kinase</keyword>
<evidence type="ECO:0000256" key="2">
    <source>
        <dbReference type="ARBA" id="ARBA00004479"/>
    </source>
</evidence>
<evidence type="ECO:0000256" key="11">
    <source>
        <dbReference type="ARBA" id="ARBA00022777"/>
    </source>
</evidence>
<feature type="binding site" evidence="17">
    <location>
        <position position="664"/>
    </location>
    <ligand>
        <name>ATP</name>
        <dbReference type="ChEBI" id="CHEBI:30616"/>
    </ligand>
</feature>
<dbReference type="Gene3D" id="1.10.510.10">
    <property type="entry name" value="Transferase(Phosphotransferase) domain 1"/>
    <property type="match status" value="1"/>
</dbReference>
<evidence type="ECO:0000313" key="21">
    <source>
        <dbReference type="EMBL" id="CAA7389146.1"/>
    </source>
</evidence>
<evidence type="ECO:0000256" key="8">
    <source>
        <dbReference type="ARBA" id="ARBA00022729"/>
    </source>
</evidence>
<evidence type="ECO:0000256" key="1">
    <source>
        <dbReference type="ARBA" id="ARBA00004162"/>
    </source>
</evidence>
<dbReference type="EMBL" id="LR746264">
    <property type="protein sequence ID" value="CAA7389146.1"/>
    <property type="molecule type" value="Genomic_DNA"/>
</dbReference>
<dbReference type="EC" id="2.7.11.1" evidence="3"/>
<dbReference type="AlphaFoldDB" id="A0A7I8JYV0"/>
<keyword evidence="4" id="KW-0723">Serine/threonine-protein kinase</keyword>
<evidence type="ECO:0000256" key="13">
    <source>
        <dbReference type="ARBA" id="ARBA00022989"/>
    </source>
</evidence>
<evidence type="ECO:0000256" key="18">
    <source>
        <dbReference type="SAM" id="Phobius"/>
    </source>
</evidence>
<protein>
    <recommendedName>
        <fullName evidence="3">non-specific serine/threonine protein kinase</fullName>
        <ecNumber evidence="3">2.7.11.1</ecNumber>
    </recommendedName>
</protein>
<dbReference type="OrthoDB" id="2015206at2759"/>
<keyword evidence="9" id="KW-0677">Repeat</keyword>
<keyword evidence="14 18" id="KW-0472">Membrane</keyword>
<evidence type="ECO:0000256" key="5">
    <source>
        <dbReference type="ARBA" id="ARBA00022614"/>
    </source>
</evidence>
<keyword evidence="5" id="KW-0433">Leucine-rich repeat</keyword>
<dbReference type="Proteomes" id="UP000663760">
    <property type="component" value="Chromosome 1"/>
</dbReference>
<feature type="transmembrane region" description="Helical" evidence="18">
    <location>
        <begin position="559"/>
        <end position="586"/>
    </location>
</feature>
<evidence type="ECO:0000256" key="7">
    <source>
        <dbReference type="ARBA" id="ARBA00022692"/>
    </source>
</evidence>
<evidence type="ECO:0000256" key="6">
    <source>
        <dbReference type="ARBA" id="ARBA00022679"/>
    </source>
</evidence>
<dbReference type="CDD" id="cd14066">
    <property type="entry name" value="STKc_IRAK"/>
    <property type="match status" value="1"/>
</dbReference>
<keyword evidence="22" id="KW-1185">Reference proteome</keyword>
<evidence type="ECO:0000313" key="22">
    <source>
        <dbReference type="Proteomes" id="UP000663760"/>
    </source>
</evidence>
<evidence type="ECO:0000256" key="19">
    <source>
        <dbReference type="SAM" id="SignalP"/>
    </source>
</evidence>
<dbReference type="PROSITE" id="PS00107">
    <property type="entry name" value="PROTEIN_KINASE_ATP"/>
    <property type="match status" value="1"/>
</dbReference>
<dbReference type="Pfam" id="PF07714">
    <property type="entry name" value="PK_Tyr_Ser-Thr"/>
    <property type="match status" value="1"/>
</dbReference>
<dbReference type="FunFam" id="1.10.510.10:FF:000453">
    <property type="entry name" value="LRR receptor-like serine/threonine-protein kinase HSL2"/>
    <property type="match status" value="1"/>
</dbReference>
<evidence type="ECO:0000256" key="3">
    <source>
        <dbReference type="ARBA" id="ARBA00012513"/>
    </source>
</evidence>
<feature type="domain" description="Protein kinase" evidence="20">
    <location>
        <begin position="636"/>
        <end position="906"/>
    </location>
</feature>
<keyword evidence="10 17" id="KW-0547">Nucleotide-binding</keyword>
<evidence type="ECO:0000256" key="14">
    <source>
        <dbReference type="ARBA" id="ARBA00023136"/>
    </source>
</evidence>
<keyword evidence="13 18" id="KW-1133">Transmembrane helix</keyword>
<dbReference type="Pfam" id="PF00560">
    <property type="entry name" value="LRR_1"/>
    <property type="match status" value="2"/>
</dbReference>
<gene>
    <name evidence="21" type="ORF">SI8410_01001249</name>
</gene>
<dbReference type="InterPro" id="IPR001611">
    <property type="entry name" value="Leu-rich_rpt"/>
</dbReference>
<evidence type="ECO:0000256" key="16">
    <source>
        <dbReference type="ARBA" id="ARBA00023180"/>
    </source>
</evidence>
<proteinExistence type="predicted"/>
<dbReference type="PANTHER" id="PTHR45974:SF242">
    <property type="entry name" value="LEUCINE-RICH REPEAT PROTEIN KINASE FAMILY PROTEIN"/>
    <property type="match status" value="1"/>
</dbReference>
<evidence type="ECO:0000259" key="20">
    <source>
        <dbReference type="PROSITE" id="PS50011"/>
    </source>
</evidence>
<dbReference type="InterPro" id="IPR008271">
    <property type="entry name" value="Ser/Thr_kinase_AS"/>
</dbReference>
<dbReference type="FunFam" id="3.80.10.10:FF:000363">
    <property type="entry name" value="Leucine-rich repeat family protein"/>
    <property type="match status" value="1"/>
</dbReference>
<evidence type="ECO:0000256" key="15">
    <source>
        <dbReference type="ARBA" id="ARBA00023170"/>
    </source>
</evidence>
<dbReference type="SMART" id="SM00220">
    <property type="entry name" value="S_TKc"/>
    <property type="match status" value="1"/>
</dbReference>
<dbReference type="PROSITE" id="PS50011">
    <property type="entry name" value="PROTEIN_KINASE_DOM"/>
    <property type="match status" value="1"/>
</dbReference>
<dbReference type="InterPro" id="IPR001245">
    <property type="entry name" value="Ser-Thr/Tyr_kinase_cat_dom"/>
</dbReference>